<dbReference type="GeneID" id="5036682"/>
<dbReference type="PIRSF" id="PIRSF000868">
    <property type="entry name" value="14-3-3"/>
    <property type="match status" value="1"/>
</dbReference>
<dbReference type="OMA" id="CFLMYYL"/>
<dbReference type="InParanoid" id="A0DKD3"/>
<dbReference type="GO" id="GO:0007165">
    <property type="term" value="P:signal transduction"/>
    <property type="evidence" value="ECO:0000318"/>
    <property type="project" value="GO_Central"/>
</dbReference>
<accession>A0DKD3</accession>
<dbReference type="SMART" id="SM00101">
    <property type="entry name" value="14_3_3"/>
    <property type="match status" value="1"/>
</dbReference>
<dbReference type="CDD" id="cd08774">
    <property type="entry name" value="14-3-3"/>
    <property type="match status" value="1"/>
</dbReference>
<feature type="site" description="Interaction with phosphoserine on interacting protein" evidence="2">
    <location>
        <position position="153"/>
    </location>
</feature>
<gene>
    <name evidence="4" type="ORF">GSPATT00017829001</name>
</gene>
<proteinExistence type="inferred from homology"/>
<evidence type="ECO:0000259" key="3">
    <source>
        <dbReference type="SMART" id="SM00101"/>
    </source>
</evidence>
<dbReference type="Proteomes" id="UP000000600">
    <property type="component" value="Unassembled WGS sequence"/>
</dbReference>
<dbReference type="KEGG" id="ptm:GSPATT00017829001"/>
<dbReference type="Gene3D" id="1.20.190.20">
    <property type="entry name" value="14-3-3 domain"/>
    <property type="match status" value="1"/>
</dbReference>
<dbReference type="STRING" id="5888.A0DKD3"/>
<comment type="similarity">
    <text evidence="1">Belongs to the 14-3-3 family.</text>
</comment>
<dbReference type="InterPro" id="IPR036815">
    <property type="entry name" value="14-3-3_dom_sf"/>
</dbReference>
<dbReference type="HOGENOM" id="CLU_058290_0_0_1"/>
<evidence type="ECO:0000256" key="1">
    <source>
        <dbReference type="ARBA" id="ARBA00006141"/>
    </source>
</evidence>
<dbReference type="PANTHER" id="PTHR18860">
    <property type="entry name" value="14-3-3 PROTEIN"/>
    <property type="match status" value="1"/>
</dbReference>
<dbReference type="OrthoDB" id="10260625at2759"/>
<dbReference type="GO" id="GO:0008104">
    <property type="term" value="P:intracellular protein localization"/>
    <property type="evidence" value="ECO:0000318"/>
    <property type="project" value="GO_Central"/>
</dbReference>
<dbReference type="EMBL" id="CT868474">
    <property type="protein sequence ID" value="CAK83500.1"/>
    <property type="molecule type" value="Genomic_DNA"/>
</dbReference>
<feature type="site" description="Interaction with phosphoserine on interacting protein" evidence="2">
    <location>
        <position position="57"/>
    </location>
</feature>
<evidence type="ECO:0000256" key="2">
    <source>
        <dbReference type="PIRSR" id="PIRSR000868-1"/>
    </source>
</evidence>
<dbReference type="Pfam" id="PF00244">
    <property type="entry name" value="14-3-3"/>
    <property type="match status" value="1"/>
</dbReference>
<name>A0DKD3_PARTE</name>
<dbReference type="InterPro" id="IPR000308">
    <property type="entry name" value="14-3-3"/>
</dbReference>
<reference evidence="4 5" key="1">
    <citation type="journal article" date="2006" name="Nature">
        <title>Global trends of whole-genome duplications revealed by the ciliate Paramecium tetraurelia.</title>
        <authorList>
            <consortium name="Genoscope"/>
            <person name="Aury J.-M."/>
            <person name="Jaillon O."/>
            <person name="Duret L."/>
            <person name="Noel B."/>
            <person name="Jubin C."/>
            <person name="Porcel B.M."/>
            <person name="Segurens B."/>
            <person name="Daubin V."/>
            <person name="Anthouard V."/>
            <person name="Aiach N."/>
            <person name="Arnaiz O."/>
            <person name="Billaut A."/>
            <person name="Beisson J."/>
            <person name="Blanc I."/>
            <person name="Bouhouche K."/>
            <person name="Camara F."/>
            <person name="Duharcourt S."/>
            <person name="Guigo R."/>
            <person name="Gogendeau D."/>
            <person name="Katinka M."/>
            <person name="Keller A.-M."/>
            <person name="Kissmehl R."/>
            <person name="Klotz C."/>
            <person name="Koll F."/>
            <person name="Le Moue A."/>
            <person name="Lepere C."/>
            <person name="Malinsky S."/>
            <person name="Nowacki M."/>
            <person name="Nowak J.K."/>
            <person name="Plattner H."/>
            <person name="Poulain J."/>
            <person name="Ruiz F."/>
            <person name="Serrano V."/>
            <person name="Zagulski M."/>
            <person name="Dessen P."/>
            <person name="Betermier M."/>
            <person name="Weissenbach J."/>
            <person name="Scarpelli C."/>
            <person name="Schachter V."/>
            <person name="Sperling L."/>
            <person name="Meyer E."/>
            <person name="Cohen J."/>
            <person name="Wincker P."/>
        </authorList>
    </citation>
    <scope>NUCLEOTIDE SEQUENCE [LARGE SCALE GENOMIC DNA]</scope>
    <source>
        <strain evidence="4 5">Stock d4-2</strain>
    </source>
</reference>
<dbReference type="RefSeq" id="XP_001450897.1">
    <property type="nucleotide sequence ID" value="XM_001450860.2"/>
</dbReference>
<organism evidence="4 5">
    <name type="scientific">Paramecium tetraurelia</name>
    <dbReference type="NCBI Taxonomy" id="5888"/>
    <lineage>
        <taxon>Eukaryota</taxon>
        <taxon>Sar</taxon>
        <taxon>Alveolata</taxon>
        <taxon>Ciliophora</taxon>
        <taxon>Intramacronucleata</taxon>
        <taxon>Oligohymenophorea</taxon>
        <taxon>Peniculida</taxon>
        <taxon>Parameciidae</taxon>
        <taxon>Paramecium</taxon>
    </lineage>
</organism>
<evidence type="ECO:0000313" key="5">
    <source>
        <dbReference type="Proteomes" id="UP000000600"/>
    </source>
</evidence>
<dbReference type="InterPro" id="IPR023410">
    <property type="entry name" value="14-3-3_domain"/>
</dbReference>
<sequence length="265" mass="30477">MSSRDELLYMARLTEQTERFEDMVNYIKQLVSVGQELSVEERNLLSVAYKNSIGGRRTAWRVLSSIENKEEGKVQKSHFLLIQKLIPYIKSSLYHYSSQRNLTLIRSYKKKIEQELNGFCNDVLNLIDTSLIRTATNSEAKVFYYKMKGDYHRYISEYSSGDQHKQAADGALEAYQQASNVANSELKTTNPIRLGLALNFSVFYYEVLNDPTKACSLAKQAFDDAIADIEQIEESQYKDATTIMQLIRDNLTLWTSELEDEEGPK</sequence>
<dbReference type="AlphaFoldDB" id="A0DKD3"/>
<dbReference type="SUPFAM" id="SSF48445">
    <property type="entry name" value="14-3-3 protein"/>
    <property type="match status" value="1"/>
</dbReference>
<feature type="domain" description="14-3-3" evidence="3">
    <location>
        <begin position="4"/>
        <end position="264"/>
    </location>
</feature>
<keyword evidence="5" id="KW-1185">Reference proteome</keyword>
<dbReference type="FunCoup" id="A0DKD3">
    <property type="interactions" value="612"/>
</dbReference>
<evidence type="ECO:0000313" key="4">
    <source>
        <dbReference type="EMBL" id="CAK83500.1"/>
    </source>
</evidence>
<dbReference type="GO" id="GO:0005737">
    <property type="term" value="C:cytoplasm"/>
    <property type="evidence" value="ECO:0000318"/>
    <property type="project" value="GO_Central"/>
</dbReference>
<dbReference type="eggNOG" id="KOG0841">
    <property type="taxonomic scope" value="Eukaryota"/>
</dbReference>
<protein>
    <recommendedName>
        <fullName evidence="3">14-3-3 domain-containing protein</fullName>
    </recommendedName>
</protein>